<accession>A0A9D2SWE2</accession>
<proteinExistence type="predicted"/>
<dbReference type="Proteomes" id="UP000823896">
    <property type="component" value="Unassembled WGS sequence"/>
</dbReference>
<evidence type="ECO:0000313" key="2">
    <source>
        <dbReference type="Proteomes" id="UP000823896"/>
    </source>
</evidence>
<sequence>MNCKMRVKYFWESFMKLRGELERALKEEDEAALEELRGEIDGMLEKVCGCKALIERNADGFFEFTLDTGPNKTVQYIAALIRQNAPRALVEDWIINAWLPPFTSKAANAAVRIKDKVYTGADFTVFYEIDEENKCLHAQVYCPGYRDILDEERKREMSAYMLELFLGELELEARIASVEAVDEPAADCENFCLLPNFYEDVCDIIIAHDWLEYHDPTSIYMVYKLNEQPVHDTLRNDMKLIITTNALLQEEVLQRNYDSCKDFKDKGGEYGYLYYENPYEDEKNALIRQTMEKRLDEQLQKLSIARTIGGAIGTFYSYIDVAVFDPDAFAIILEDLNTKISFALHYQPFMSE</sequence>
<organism evidence="1 2">
    <name type="scientific">Candidatus Merdibacter merdavium</name>
    <dbReference type="NCBI Taxonomy" id="2838692"/>
    <lineage>
        <taxon>Bacteria</taxon>
        <taxon>Bacillati</taxon>
        <taxon>Bacillota</taxon>
        <taxon>Erysipelotrichia</taxon>
        <taxon>Erysipelotrichales</taxon>
        <taxon>Erysipelotrichaceae</taxon>
        <taxon>Merdibacter</taxon>
    </lineage>
</organism>
<gene>
    <name evidence="1" type="ORF">H9702_07030</name>
</gene>
<name>A0A9D2SWE2_9FIRM</name>
<dbReference type="AlphaFoldDB" id="A0A9D2SWE2"/>
<dbReference type="EMBL" id="DWWM01000044">
    <property type="protein sequence ID" value="HJC36869.1"/>
    <property type="molecule type" value="Genomic_DNA"/>
</dbReference>
<reference evidence="1" key="2">
    <citation type="submission" date="2021-04" db="EMBL/GenBank/DDBJ databases">
        <authorList>
            <person name="Gilroy R."/>
        </authorList>
    </citation>
    <scope>NUCLEOTIDE SEQUENCE</scope>
    <source>
        <strain evidence="1">CHK187-11901</strain>
    </source>
</reference>
<evidence type="ECO:0000313" key="1">
    <source>
        <dbReference type="EMBL" id="HJC36869.1"/>
    </source>
</evidence>
<comment type="caution">
    <text evidence="1">The sequence shown here is derived from an EMBL/GenBank/DDBJ whole genome shotgun (WGS) entry which is preliminary data.</text>
</comment>
<reference evidence="1" key="1">
    <citation type="journal article" date="2021" name="PeerJ">
        <title>Extensive microbial diversity within the chicken gut microbiome revealed by metagenomics and culture.</title>
        <authorList>
            <person name="Gilroy R."/>
            <person name="Ravi A."/>
            <person name="Getino M."/>
            <person name="Pursley I."/>
            <person name="Horton D.L."/>
            <person name="Alikhan N.F."/>
            <person name="Baker D."/>
            <person name="Gharbi K."/>
            <person name="Hall N."/>
            <person name="Watson M."/>
            <person name="Adriaenssens E.M."/>
            <person name="Foster-Nyarko E."/>
            <person name="Jarju S."/>
            <person name="Secka A."/>
            <person name="Antonio M."/>
            <person name="Oren A."/>
            <person name="Chaudhuri R.R."/>
            <person name="La Ragione R."/>
            <person name="Hildebrand F."/>
            <person name="Pallen M.J."/>
        </authorList>
    </citation>
    <scope>NUCLEOTIDE SEQUENCE</scope>
    <source>
        <strain evidence="1">CHK187-11901</strain>
    </source>
</reference>
<protein>
    <submittedName>
        <fullName evidence="1">Uncharacterized protein</fullName>
    </submittedName>
</protein>